<comment type="caution">
    <text evidence="3">The sequence shown here is derived from an EMBL/GenBank/DDBJ whole genome shotgun (WGS) entry which is preliminary data.</text>
</comment>
<dbReference type="EMBL" id="QQAW01000012">
    <property type="protein sequence ID" value="RDI36171.1"/>
    <property type="molecule type" value="Genomic_DNA"/>
</dbReference>
<dbReference type="PROSITE" id="PS51819">
    <property type="entry name" value="VOC"/>
    <property type="match status" value="1"/>
</dbReference>
<dbReference type="InterPro" id="IPR029068">
    <property type="entry name" value="Glyas_Bleomycin-R_OHBP_Dase"/>
</dbReference>
<dbReference type="Pfam" id="PF00903">
    <property type="entry name" value="Glyoxalase"/>
    <property type="match status" value="1"/>
</dbReference>
<dbReference type="OrthoDB" id="9806945at2"/>
<evidence type="ECO:0000313" key="5">
    <source>
        <dbReference type="Proteomes" id="UP000562982"/>
    </source>
</evidence>
<evidence type="ECO:0000313" key="3">
    <source>
        <dbReference type="EMBL" id="RDI36171.1"/>
    </source>
</evidence>
<dbReference type="Proteomes" id="UP000254958">
    <property type="component" value="Unassembled WGS sequence"/>
</dbReference>
<reference evidence="3 4" key="1">
    <citation type="submission" date="2018-07" db="EMBL/GenBank/DDBJ databases">
        <title>Genomic Encyclopedia of Type Strains, Phase IV (KMG-IV): sequencing the most valuable type-strain genomes for metagenomic binning, comparative biology and taxonomic classification.</title>
        <authorList>
            <person name="Goeker M."/>
        </authorList>
    </citation>
    <scope>NUCLEOTIDE SEQUENCE [LARGE SCALE GENOMIC DNA]</scope>
    <source>
        <strain evidence="3 4">DSM 5603</strain>
    </source>
</reference>
<dbReference type="AlphaFoldDB" id="A0A370FX00"/>
<dbReference type="RefSeq" id="WP_114728917.1">
    <property type="nucleotide sequence ID" value="NZ_BJMI01000021.1"/>
</dbReference>
<dbReference type="InterPro" id="IPR037523">
    <property type="entry name" value="VOC_core"/>
</dbReference>
<dbReference type="GO" id="GO:0016829">
    <property type="term" value="F:lyase activity"/>
    <property type="evidence" value="ECO:0007669"/>
    <property type="project" value="UniProtKB-KW"/>
</dbReference>
<keyword evidence="4" id="KW-1185">Reference proteome</keyword>
<dbReference type="InterPro" id="IPR004360">
    <property type="entry name" value="Glyas_Fos-R_dOase_dom"/>
</dbReference>
<dbReference type="SUPFAM" id="SSF54593">
    <property type="entry name" value="Glyoxalase/Bleomycin resistance protein/Dihydroxybiphenyl dioxygenase"/>
    <property type="match status" value="1"/>
</dbReference>
<keyword evidence="3" id="KW-0456">Lyase</keyword>
<reference evidence="2 5" key="2">
    <citation type="submission" date="2020-04" db="EMBL/GenBank/DDBJ databases">
        <title>Description of novel Gluconacetobacter.</title>
        <authorList>
            <person name="Sombolestani A."/>
        </authorList>
    </citation>
    <scope>NUCLEOTIDE SEQUENCE [LARGE SCALE GENOMIC DNA]</scope>
    <source>
        <strain evidence="2 5">LMG 1382</strain>
    </source>
</reference>
<dbReference type="Gene3D" id="3.30.720.120">
    <property type="match status" value="1"/>
</dbReference>
<dbReference type="EMBL" id="JABEQI010000014">
    <property type="protein sequence ID" value="MBB2188061.1"/>
    <property type="molecule type" value="Genomic_DNA"/>
</dbReference>
<evidence type="ECO:0000259" key="1">
    <source>
        <dbReference type="PROSITE" id="PS51819"/>
    </source>
</evidence>
<evidence type="ECO:0000313" key="4">
    <source>
        <dbReference type="Proteomes" id="UP000254958"/>
    </source>
</evidence>
<name>A0A370FX00_GLULI</name>
<organism evidence="3 4">
    <name type="scientific">Gluconacetobacter liquefaciens</name>
    <name type="common">Acetobacter liquefaciens</name>
    <dbReference type="NCBI Taxonomy" id="89584"/>
    <lineage>
        <taxon>Bacteria</taxon>
        <taxon>Pseudomonadati</taxon>
        <taxon>Pseudomonadota</taxon>
        <taxon>Alphaproteobacteria</taxon>
        <taxon>Acetobacterales</taxon>
        <taxon>Acetobacteraceae</taxon>
        <taxon>Gluconacetobacter</taxon>
    </lineage>
</organism>
<accession>A0A370FX00</accession>
<dbReference type="Gene3D" id="3.30.720.110">
    <property type="match status" value="1"/>
</dbReference>
<sequence>MFRSASTILYVDDPTTSARFYHALLGVAPVRQSPGFVLFPLPGGANLGLWQRDAVTPPGRDGEITLTTDDPDTLHALWAERGYRIIQPPTDMGFGRNVLITDPDGHRLRAFRPSGQ</sequence>
<protein>
    <submittedName>
        <fullName evidence="2">Drug:proton antiporter</fullName>
    </submittedName>
    <submittedName>
        <fullName evidence="3">Putative enzyme related to lactoylglutathione lyase</fullName>
    </submittedName>
</protein>
<feature type="domain" description="VOC" evidence="1">
    <location>
        <begin position="3"/>
        <end position="113"/>
    </location>
</feature>
<dbReference type="Proteomes" id="UP000562982">
    <property type="component" value="Unassembled WGS sequence"/>
</dbReference>
<gene>
    <name evidence="3" type="ORF">C7453_11252</name>
    <name evidence="2" type="ORF">HLH32_17115</name>
</gene>
<evidence type="ECO:0000313" key="2">
    <source>
        <dbReference type="EMBL" id="MBB2188061.1"/>
    </source>
</evidence>
<proteinExistence type="predicted"/>